<reference evidence="8 9" key="1">
    <citation type="submission" date="2020-02" db="EMBL/GenBank/DDBJ databases">
        <authorList>
            <person name="Ma Q."/>
            <person name="Huang Y."/>
            <person name="Song X."/>
            <person name="Pei D."/>
        </authorList>
    </citation>
    <scope>NUCLEOTIDE SEQUENCE [LARGE SCALE GENOMIC DNA]</scope>
    <source>
        <strain evidence="8">Sxm20200214</strain>
        <tissue evidence="8">Leaf</tissue>
    </source>
</reference>
<evidence type="ECO:0000259" key="7">
    <source>
        <dbReference type="PROSITE" id="PS51153"/>
    </source>
</evidence>
<comment type="caution">
    <text evidence="8">The sequence shown here is derived from an EMBL/GenBank/DDBJ whole genome shotgun (WGS) entry which is preliminary data.</text>
</comment>
<dbReference type="AlphaFoldDB" id="A0A8X8ASD5"/>
<keyword evidence="3" id="KW-0677">Repeat</keyword>
<accession>A0A8X8ASD5</accession>
<dbReference type="SUPFAM" id="SSF52058">
    <property type="entry name" value="L domain-like"/>
    <property type="match status" value="1"/>
</dbReference>
<name>A0A8X8ASD5_BRACI</name>
<dbReference type="InterPro" id="IPR042197">
    <property type="entry name" value="Apaf_helical"/>
</dbReference>
<evidence type="ECO:0000256" key="1">
    <source>
        <dbReference type="ARBA" id="ARBA00008894"/>
    </source>
</evidence>
<dbReference type="SUPFAM" id="SSF52540">
    <property type="entry name" value="P-loop containing nucleoside triphosphate hydrolases"/>
    <property type="match status" value="1"/>
</dbReference>
<dbReference type="SMART" id="SM00382">
    <property type="entry name" value="AAA"/>
    <property type="match status" value="1"/>
</dbReference>
<dbReference type="InterPro" id="IPR036388">
    <property type="entry name" value="WH-like_DNA-bd_sf"/>
</dbReference>
<dbReference type="PROSITE" id="PS51153">
    <property type="entry name" value="RPW8"/>
    <property type="match status" value="1"/>
</dbReference>
<evidence type="ECO:0000256" key="5">
    <source>
        <dbReference type="ARBA" id="ARBA00022821"/>
    </source>
</evidence>
<dbReference type="InterPro" id="IPR003593">
    <property type="entry name" value="AAA+_ATPase"/>
</dbReference>
<dbReference type="Gene3D" id="3.40.50.300">
    <property type="entry name" value="P-loop containing nucleotide triphosphate hydrolases"/>
    <property type="match status" value="1"/>
</dbReference>
<dbReference type="EMBL" id="JAAMPC010000005">
    <property type="protein sequence ID" value="KAG2310193.1"/>
    <property type="molecule type" value="Genomic_DNA"/>
</dbReference>
<dbReference type="Pfam" id="PF23598">
    <property type="entry name" value="LRR_14"/>
    <property type="match status" value="1"/>
</dbReference>
<dbReference type="InterPro" id="IPR027417">
    <property type="entry name" value="P-loop_NTPase"/>
</dbReference>
<dbReference type="InterPro" id="IPR002182">
    <property type="entry name" value="NB-ARC"/>
</dbReference>
<evidence type="ECO:0000256" key="6">
    <source>
        <dbReference type="ARBA" id="ARBA00022840"/>
    </source>
</evidence>
<evidence type="ECO:0000313" key="8">
    <source>
        <dbReference type="EMBL" id="KAG2310193.1"/>
    </source>
</evidence>
<sequence>MAELIGGEVMTEAAKQLFAVSSKVWRCKDVASNLATMITDLQPTISEIRNSGVTLPPHRQAQLLMFSETLEQCKKVTEKALGTRRCNMVRQVQYVNKMEVLEKRISSFLRWQVLAHILADVHLLRAESDVRYGKVDRSLDSLDVQMTDVLVGVHHLQATSEVRFDRIDRSFDRVSEMLGTFEVRFDRIDRSFDSLKGGGELIRDALRTAEATMMMQVDDVADFQVGLDLGKRIVKEMLFKLEDEDEGKLIGISGMSGSGKTTLARDIMQDQEVLGHFENQILFLTVSQSPILEVLRAHIWAFLTSSTRQTRKLVILDDVWTTRSLDQLFFKRPGTTTLVVSRSKFADPEATYHVELLNEDEATSLFCLSAFDQNSIPSGFNIKLVKQIVEECKGLPLALKVIGGSLKDQPERYWQGALKRLSRGEPADETHESRVFSQMEATLETLDLKTRECFLDLGAFPEDKKIPLEVIINMWVELHDLEEEIAFAVLVDLSDKNLLTLVKDPRLGALYTGYYDIFVMLHDVIRDLTIHLSNRGEVSRRVRLLMPKRELGLPREWERNNDEPFNAQIVSIHTGEMTETDWFDMELPKAEVLILNFTSDKYVLPPFIGKMRRLRALIIINNGISFAHLSDFPSFTSLAKLRSLWLEMVHVPELSNSMVPLKSLYKLSLIFCKVNNSFDQRALDMAEVFPNLSDLTIDHCDDLVELPSTICGITSVSSISITNCPGFVELPKNLSKLKSLELLRLYACRKLESLPEEICEIPSLKYLDISQCMSLTSLPEELGKLSKLEKIDMRECSLSSIPTSAVSLTSLRHVICDEGNLCMWEEVKKTVPGLLVEAADTCRSMD</sequence>
<proteinExistence type="inferred from homology"/>
<evidence type="ECO:0000256" key="3">
    <source>
        <dbReference type="ARBA" id="ARBA00022737"/>
    </source>
</evidence>
<dbReference type="GO" id="GO:0005524">
    <property type="term" value="F:ATP binding"/>
    <property type="evidence" value="ECO:0007669"/>
    <property type="project" value="UniProtKB-KW"/>
</dbReference>
<dbReference type="Proteomes" id="UP000886595">
    <property type="component" value="Unassembled WGS sequence"/>
</dbReference>
<gene>
    <name evidence="8" type="ORF">Bca52824_021750</name>
</gene>
<dbReference type="Gene3D" id="1.10.8.430">
    <property type="entry name" value="Helical domain of apoptotic protease-activating factors"/>
    <property type="match status" value="1"/>
</dbReference>
<keyword evidence="4" id="KW-0547">Nucleotide-binding</keyword>
<dbReference type="GO" id="GO:0006952">
    <property type="term" value="P:defense response"/>
    <property type="evidence" value="ECO:0007669"/>
    <property type="project" value="UniProtKB-KW"/>
</dbReference>
<dbReference type="Gene3D" id="3.80.10.10">
    <property type="entry name" value="Ribonuclease Inhibitor"/>
    <property type="match status" value="1"/>
</dbReference>
<protein>
    <recommendedName>
        <fullName evidence="7">RPW8 domain-containing protein</fullName>
    </recommendedName>
</protein>
<dbReference type="FunFam" id="1.10.8.430:FF:000003">
    <property type="entry name" value="Probable disease resistance protein At5g66910"/>
    <property type="match status" value="1"/>
</dbReference>
<dbReference type="PANTHER" id="PTHR36766:SF25">
    <property type="entry name" value="DISEASE RESISTANCE PROTEIN ADR1"/>
    <property type="match status" value="1"/>
</dbReference>
<keyword evidence="2" id="KW-0433">Leucine-rich repeat</keyword>
<dbReference type="InterPro" id="IPR008808">
    <property type="entry name" value="Powdery_mildew-R_dom"/>
</dbReference>
<evidence type="ECO:0000256" key="4">
    <source>
        <dbReference type="ARBA" id="ARBA00022741"/>
    </source>
</evidence>
<dbReference type="Pfam" id="PF05659">
    <property type="entry name" value="RPW8"/>
    <property type="match status" value="1"/>
</dbReference>
<keyword evidence="6" id="KW-0067">ATP-binding</keyword>
<dbReference type="GO" id="GO:0043531">
    <property type="term" value="F:ADP binding"/>
    <property type="evidence" value="ECO:0007669"/>
    <property type="project" value="InterPro"/>
</dbReference>
<dbReference type="InterPro" id="IPR032675">
    <property type="entry name" value="LRR_dom_sf"/>
</dbReference>
<feature type="domain" description="RPW8" evidence="7">
    <location>
        <begin position="1"/>
        <end position="147"/>
    </location>
</feature>
<evidence type="ECO:0000313" key="9">
    <source>
        <dbReference type="Proteomes" id="UP000886595"/>
    </source>
</evidence>
<keyword evidence="5" id="KW-0611">Plant defense</keyword>
<evidence type="ECO:0000256" key="2">
    <source>
        <dbReference type="ARBA" id="ARBA00022614"/>
    </source>
</evidence>
<dbReference type="Gene3D" id="1.10.10.10">
    <property type="entry name" value="Winged helix-like DNA-binding domain superfamily/Winged helix DNA-binding domain"/>
    <property type="match status" value="1"/>
</dbReference>
<dbReference type="FunFam" id="3.80.10.10:FF:001428">
    <property type="entry name" value="Probable disease resistance protein At5g04720"/>
    <property type="match status" value="1"/>
</dbReference>
<keyword evidence="9" id="KW-1185">Reference proteome</keyword>
<dbReference type="OrthoDB" id="773208at2759"/>
<dbReference type="InterPro" id="IPR055414">
    <property type="entry name" value="LRR_R13L4/SHOC2-like"/>
</dbReference>
<comment type="similarity">
    <text evidence="1">Belongs to the disease resistance NB-LRR family.</text>
</comment>
<dbReference type="PRINTS" id="PR00364">
    <property type="entry name" value="DISEASERSIST"/>
</dbReference>
<dbReference type="Pfam" id="PF00931">
    <property type="entry name" value="NB-ARC"/>
    <property type="match status" value="1"/>
</dbReference>
<organism evidence="8 9">
    <name type="scientific">Brassica carinata</name>
    <name type="common">Ethiopian mustard</name>
    <name type="synonym">Abyssinian cabbage</name>
    <dbReference type="NCBI Taxonomy" id="52824"/>
    <lineage>
        <taxon>Eukaryota</taxon>
        <taxon>Viridiplantae</taxon>
        <taxon>Streptophyta</taxon>
        <taxon>Embryophyta</taxon>
        <taxon>Tracheophyta</taxon>
        <taxon>Spermatophyta</taxon>
        <taxon>Magnoliopsida</taxon>
        <taxon>eudicotyledons</taxon>
        <taxon>Gunneridae</taxon>
        <taxon>Pentapetalae</taxon>
        <taxon>rosids</taxon>
        <taxon>malvids</taxon>
        <taxon>Brassicales</taxon>
        <taxon>Brassicaceae</taxon>
        <taxon>Brassiceae</taxon>
        <taxon>Brassica</taxon>
    </lineage>
</organism>
<dbReference type="PANTHER" id="PTHR36766">
    <property type="entry name" value="PLANT BROAD-SPECTRUM MILDEW RESISTANCE PROTEIN RPW8"/>
    <property type="match status" value="1"/>
</dbReference>